<name>A0A809RGR8_9BACT</name>
<evidence type="ECO:0000313" key="2">
    <source>
        <dbReference type="EMBL" id="BBO23675.1"/>
    </source>
</evidence>
<feature type="signal peptide" evidence="1">
    <location>
        <begin position="1"/>
        <end position="20"/>
    </location>
</feature>
<dbReference type="AlphaFoldDB" id="A0A809RGR8"/>
<reference evidence="2" key="1">
    <citation type="journal article" name="DNA Res.">
        <title>The physiological potential of anammox bacteria as revealed by their core genome structure.</title>
        <authorList>
            <person name="Okubo T."/>
            <person name="Toyoda A."/>
            <person name="Fukuhara K."/>
            <person name="Uchiyama I."/>
            <person name="Harigaya Y."/>
            <person name="Kuroiwa M."/>
            <person name="Suzuki T."/>
            <person name="Murakami Y."/>
            <person name="Suwa Y."/>
            <person name="Takami H."/>
        </authorList>
    </citation>
    <scope>NUCLEOTIDE SEQUENCE</scope>
    <source>
        <strain evidence="2">317325-2</strain>
    </source>
</reference>
<dbReference type="EMBL" id="AP021858">
    <property type="protein sequence ID" value="BBO23675.1"/>
    <property type="molecule type" value="Genomic_DNA"/>
</dbReference>
<evidence type="ECO:0000256" key="1">
    <source>
        <dbReference type="SAM" id="SignalP"/>
    </source>
</evidence>
<dbReference type="KEGG" id="npy:NPRO_12700"/>
<dbReference type="PROSITE" id="PS51257">
    <property type="entry name" value="PROKAR_LIPOPROTEIN"/>
    <property type="match status" value="1"/>
</dbReference>
<feature type="chain" id="PRO_5035198464" description="Lipoprotein" evidence="1">
    <location>
        <begin position="21"/>
        <end position="304"/>
    </location>
</feature>
<dbReference type="Proteomes" id="UP000662873">
    <property type="component" value="Chromosome"/>
</dbReference>
<proteinExistence type="predicted"/>
<keyword evidence="1" id="KW-0732">Signal</keyword>
<evidence type="ECO:0008006" key="4">
    <source>
        <dbReference type="Google" id="ProtNLM"/>
    </source>
</evidence>
<sequence>MNLMRSIGFVVPALSLLLGAACSEFSHVDSDSQSQRSFGQPTLAVKLTAVKEVDECSGLARSLLREGSYYVHNDSGDPPRFWRIDLGGNVAGPFELEGAQAFDWEDCSSAEVGGKPYLFFADIGDNLAVRKSVTVHRVEESKDLPDKITRFESFVLEYPDGARDAEAFLVDPRSGDWWVVSKSSKSPSRAYRVRSANQTPGTTIKMEFVAELKSLTALGQPLLLTGGDFSPDGDWVSLRGYFSAHEFPVPESRDWTAGSPQRIAIAIEAQGEAIAYSLDGKWLITASEGVPCAVSKVEISPNRK</sequence>
<accession>A0A809RGR8</accession>
<evidence type="ECO:0000313" key="3">
    <source>
        <dbReference type="Proteomes" id="UP000662873"/>
    </source>
</evidence>
<gene>
    <name evidence="2" type="ORF">NPRO_12700</name>
</gene>
<protein>
    <recommendedName>
        <fullName evidence="4">Lipoprotein</fullName>
    </recommendedName>
</protein>
<organism evidence="2 3">
    <name type="scientific">Candidatus Nitrosymbiomonas proteolyticus</name>
    <dbReference type="NCBI Taxonomy" id="2608984"/>
    <lineage>
        <taxon>Bacteria</taxon>
        <taxon>Bacillati</taxon>
        <taxon>Armatimonadota</taxon>
        <taxon>Armatimonadota incertae sedis</taxon>
        <taxon>Candidatus Nitrosymbiomonas</taxon>
    </lineage>
</organism>